<name>A0A511DMS8_9PSEU</name>
<accession>A0A511DMS8</accession>
<reference evidence="2 3" key="1">
    <citation type="submission" date="2019-07" db="EMBL/GenBank/DDBJ databases">
        <title>Whole genome shotgun sequence of Pseudonocardia sulfidoxydans NBRC 16205.</title>
        <authorList>
            <person name="Hosoyama A."/>
            <person name="Uohara A."/>
            <person name="Ohji S."/>
            <person name="Ichikawa N."/>
        </authorList>
    </citation>
    <scope>NUCLEOTIDE SEQUENCE [LARGE SCALE GENOMIC DNA]</scope>
    <source>
        <strain evidence="2 3">NBRC 16205</strain>
    </source>
</reference>
<keyword evidence="3" id="KW-1185">Reference proteome</keyword>
<protein>
    <submittedName>
        <fullName evidence="2">Uncharacterized protein</fullName>
    </submittedName>
</protein>
<evidence type="ECO:0000256" key="1">
    <source>
        <dbReference type="SAM" id="MobiDB-lite"/>
    </source>
</evidence>
<feature type="region of interest" description="Disordered" evidence="1">
    <location>
        <begin position="79"/>
        <end position="109"/>
    </location>
</feature>
<dbReference type="Proteomes" id="UP000321685">
    <property type="component" value="Unassembled WGS sequence"/>
</dbReference>
<sequence>MPRPTNSGADCSTTPVVSRASSKTHPPLDVPQEFGETSSFEVRDELGDLIARGLLGPWGGPEEHFAPLARGPRDRYLVGMLGPRPATTSTRAQADRQPDTDSGVYGDGEAELPEVFTPQNLVRMWASSMGTSFQVALDTDVVAVAVEWGQYGRTRPGTARL</sequence>
<feature type="region of interest" description="Disordered" evidence="1">
    <location>
        <begin position="1"/>
        <end position="36"/>
    </location>
</feature>
<evidence type="ECO:0000313" key="3">
    <source>
        <dbReference type="Proteomes" id="UP000321685"/>
    </source>
</evidence>
<evidence type="ECO:0000313" key="2">
    <source>
        <dbReference type="EMBL" id="GEL26125.1"/>
    </source>
</evidence>
<comment type="caution">
    <text evidence="2">The sequence shown here is derived from an EMBL/GenBank/DDBJ whole genome shotgun (WGS) entry which is preliminary data.</text>
</comment>
<proteinExistence type="predicted"/>
<dbReference type="EMBL" id="BJVJ01000075">
    <property type="protein sequence ID" value="GEL26125.1"/>
    <property type="molecule type" value="Genomic_DNA"/>
</dbReference>
<gene>
    <name evidence="2" type="ORF">PSU4_50790</name>
</gene>
<feature type="compositionally biased region" description="Polar residues" evidence="1">
    <location>
        <begin position="1"/>
        <end position="24"/>
    </location>
</feature>
<dbReference type="AlphaFoldDB" id="A0A511DMS8"/>
<organism evidence="2 3">
    <name type="scientific">Pseudonocardia sulfidoxydans NBRC 16205</name>
    <dbReference type="NCBI Taxonomy" id="1223511"/>
    <lineage>
        <taxon>Bacteria</taxon>
        <taxon>Bacillati</taxon>
        <taxon>Actinomycetota</taxon>
        <taxon>Actinomycetes</taxon>
        <taxon>Pseudonocardiales</taxon>
        <taxon>Pseudonocardiaceae</taxon>
        <taxon>Pseudonocardia</taxon>
    </lineage>
</organism>